<dbReference type="OrthoDB" id="1488184at2"/>
<dbReference type="RefSeq" id="WP_002692524.1">
    <property type="nucleotide sequence ID" value="NZ_AAWS01000001.1"/>
</dbReference>
<name>A1ZC19_MICM2</name>
<dbReference type="AlphaFoldDB" id="A1ZC19"/>
<evidence type="ECO:0000313" key="2">
    <source>
        <dbReference type="EMBL" id="EAY31821.1"/>
    </source>
</evidence>
<comment type="caution">
    <text evidence="2">The sequence shown here is derived from an EMBL/GenBank/DDBJ whole genome shotgun (WGS) entry which is preliminary data.</text>
</comment>
<evidence type="ECO:0000313" key="3">
    <source>
        <dbReference type="Proteomes" id="UP000004095"/>
    </source>
</evidence>
<proteinExistence type="predicted"/>
<feature type="coiled-coil region" evidence="1">
    <location>
        <begin position="395"/>
        <end position="422"/>
    </location>
</feature>
<gene>
    <name evidence="2" type="ORF">M23134_01850</name>
</gene>
<accession>A1ZC19</accession>
<dbReference type="InterPro" id="IPR045538">
    <property type="entry name" value="CIS_TMP"/>
</dbReference>
<dbReference type="Proteomes" id="UP000004095">
    <property type="component" value="Unassembled WGS sequence"/>
</dbReference>
<reference evidence="2 3" key="1">
    <citation type="submission" date="2007-01" db="EMBL/GenBank/DDBJ databases">
        <authorList>
            <person name="Haygood M."/>
            <person name="Podell S."/>
            <person name="Anderson C."/>
            <person name="Hopkinson B."/>
            <person name="Roe K."/>
            <person name="Barbeau K."/>
            <person name="Gaasterland T."/>
            <person name="Ferriera S."/>
            <person name="Johnson J."/>
            <person name="Kravitz S."/>
            <person name="Beeson K."/>
            <person name="Sutton G."/>
            <person name="Rogers Y.-H."/>
            <person name="Friedman R."/>
            <person name="Frazier M."/>
            <person name="Venter J.C."/>
        </authorList>
    </citation>
    <scope>NUCLEOTIDE SEQUENCE [LARGE SCALE GENOMIC DNA]</scope>
    <source>
        <strain evidence="2 3">ATCC 23134</strain>
    </source>
</reference>
<dbReference type="EMBL" id="AAWS01000001">
    <property type="protein sequence ID" value="EAY31821.1"/>
    <property type="molecule type" value="Genomic_DNA"/>
</dbReference>
<dbReference type="Pfam" id="PF19268">
    <property type="entry name" value="CIS_TMP"/>
    <property type="match status" value="1"/>
</dbReference>
<evidence type="ECO:0000256" key="1">
    <source>
        <dbReference type="SAM" id="Coils"/>
    </source>
</evidence>
<sequence>MTPTNHRHVIKKQVFEVAVAGEEKAQAMQNNLGAIFQKRILPLINETLNRLSPPNVLHRIDKLEIDLGQIRANHLEEDIAQQVKRVLEKVLQKGIAQAEATHPAEDLEQLQAQEIMPLLKRGFRALLNDRLPGDASLDTLLARLKALDLGLGNEYAAVVDKLKAALVNLLKAKWANLPATGTAQGLDELLGDVDTWVDQTPQSLTKKPSKRGGADPEILVFFLDTGRLPWWAQASPSLLENALLATLEQHPEWLLDQLNKYYQTAQGRQRIIATFNDEVLLKLSAHYADPQDLLPLVRALPSSLPAMATALDYNFARLRYLFWELALLTLSGQAAHSPKRPRFLQNFLLTIAQGATPPQKVNEVVTLLAKAPPMVSGVPSIDWGKVWAEADVEPLTETEVDIESLTETKEQAQTQVQAVDKEAVAEPLLQKQFAASDEVYVDNAGLVILWVFLGNFFKNLDWVEDKKFKTPALQHRAAWVLQYLVDGATEPPEYVLPLNKLLCGIPIDQAIEPQLPLTQEEQADADLLMEAVLEYAKGLGSISVEGLQQSFLQREGVLTQPNNSYLLQVEKETFDILLTRLEWSYQVVKLPWMPQAIFVEW</sequence>
<keyword evidence="1" id="KW-0175">Coiled coil</keyword>
<protein>
    <submittedName>
        <fullName evidence="2">Uncharacterized protein</fullName>
    </submittedName>
</protein>
<dbReference type="eggNOG" id="COG4942">
    <property type="taxonomic scope" value="Bacteria"/>
</dbReference>
<keyword evidence="3" id="KW-1185">Reference proteome</keyword>
<organism evidence="2 3">
    <name type="scientific">Microscilla marina ATCC 23134</name>
    <dbReference type="NCBI Taxonomy" id="313606"/>
    <lineage>
        <taxon>Bacteria</taxon>
        <taxon>Pseudomonadati</taxon>
        <taxon>Bacteroidota</taxon>
        <taxon>Cytophagia</taxon>
        <taxon>Cytophagales</taxon>
        <taxon>Microscillaceae</taxon>
        <taxon>Microscilla</taxon>
    </lineage>
</organism>